<dbReference type="OrthoDB" id="194468at2759"/>
<dbReference type="STRING" id="98765.A0A2R6P143"/>
<evidence type="ECO:0000313" key="1">
    <source>
        <dbReference type="EMBL" id="PSR83081.1"/>
    </source>
</evidence>
<reference evidence="1 2" key="1">
    <citation type="submission" date="2018-02" db="EMBL/GenBank/DDBJ databases">
        <title>Genome sequence of the basidiomycete white-rot fungus Phlebia centrifuga.</title>
        <authorList>
            <person name="Granchi Z."/>
            <person name="Peng M."/>
            <person name="de Vries R.P."/>
            <person name="Hilden K."/>
            <person name="Makela M.R."/>
            <person name="Grigoriev I."/>
            <person name="Riley R."/>
        </authorList>
    </citation>
    <scope>NUCLEOTIDE SEQUENCE [LARGE SCALE GENOMIC DNA]</scope>
    <source>
        <strain evidence="1 2">FBCC195</strain>
    </source>
</reference>
<dbReference type="Proteomes" id="UP000186601">
    <property type="component" value="Unassembled WGS sequence"/>
</dbReference>
<dbReference type="InterPro" id="IPR011059">
    <property type="entry name" value="Metal-dep_hydrolase_composite"/>
</dbReference>
<dbReference type="EMBL" id="MLYV02000566">
    <property type="protein sequence ID" value="PSR83081.1"/>
    <property type="molecule type" value="Genomic_DNA"/>
</dbReference>
<accession>A0A2R6P143</accession>
<dbReference type="Gene3D" id="2.30.40.10">
    <property type="entry name" value="Urease, subunit C, domain 1"/>
    <property type="match status" value="1"/>
</dbReference>
<gene>
    <name evidence="1" type="ORF">PHLCEN_2v5885</name>
</gene>
<dbReference type="AlphaFoldDB" id="A0A2R6P143"/>
<protein>
    <submittedName>
        <fullName evidence="1">Uncharacterized protein</fullName>
    </submittedName>
</protein>
<sequence length="91" mass="10108">MSIIFYGALVSPTSLTSYLALPHAVISVTRKTGTIEWIEEDVPASQLQDILAMHGHPNITKLHGWIQFIQLKTGEFLMPGFIDTHTVSELC</sequence>
<evidence type="ECO:0000313" key="2">
    <source>
        <dbReference type="Proteomes" id="UP000186601"/>
    </source>
</evidence>
<proteinExistence type="predicted"/>
<name>A0A2R6P143_9APHY</name>
<organism evidence="1 2">
    <name type="scientific">Hermanssonia centrifuga</name>
    <dbReference type="NCBI Taxonomy" id="98765"/>
    <lineage>
        <taxon>Eukaryota</taxon>
        <taxon>Fungi</taxon>
        <taxon>Dikarya</taxon>
        <taxon>Basidiomycota</taxon>
        <taxon>Agaricomycotina</taxon>
        <taxon>Agaricomycetes</taxon>
        <taxon>Polyporales</taxon>
        <taxon>Meruliaceae</taxon>
        <taxon>Hermanssonia</taxon>
    </lineage>
</organism>
<dbReference type="GO" id="GO:0016810">
    <property type="term" value="F:hydrolase activity, acting on carbon-nitrogen (but not peptide) bonds"/>
    <property type="evidence" value="ECO:0007669"/>
    <property type="project" value="InterPro"/>
</dbReference>
<comment type="caution">
    <text evidence="1">The sequence shown here is derived from an EMBL/GenBank/DDBJ whole genome shotgun (WGS) entry which is preliminary data.</text>
</comment>
<keyword evidence="2" id="KW-1185">Reference proteome</keyword>